<protein>
    <submittedName>
        <fullName evidence="1">Uncharacterized protein</fullName>
    </submittedName>
</protein>
<dbReference type="EMBL" id="GGEC01091283">
    <property type="protein sequence ID" value="MBX71767.1"/>
    <property type="molecule type" value="Transcribed_RNA"/>
</dbReference>
<dbReference type="AlphaFoldDB" id="A0A2P2QXU0"/>
<proteinExistence type="predicted"/>
<organism evidence="1">
    <name type="scientific">Rhizophora mucronata</name>
    <name type="common">Asiatic mangrove</name>
    <dbReference type="NCBI Taxonomy" id="61149"/>
    <lineage>
        <taxon>Eukaryota</taxon>
        <taxon>Viridiplantae</taxon>
        <taxon>Streptophyta</taxon>
        <taxon>Embryophyta</taxon>
        <taxon>Tracheophyta</taxon>
        <taxon>Spermatophyta</taxon>
        <taxon>Magnoliopsida</taxon>
        <taxon>eudicotyledons</taxon>
        <taxon>Gunneridae</taxon>
        <taxon>Pentapetalae</taxon>
        <taxon>rosids</taxon>
        <taxon>fabids</taxon>
        <taxon>Malpighiales</taxon>
        <taxon>Rhizophoraceae</taxon>
        <taxon>Rhizophora</taxon>
    </lineage>
</organism>
<sequence>MPISSSSCWDSWLVRNSFQELNFYKSSLVDGILVNTLLFA</sequence>
<evidence type="ECO:0000313" key="1">
    <source>
        <dbReference type="EMBL" id="MBX71767.1"/>
    </source>
</evidence>
<accession>A0A2P2QXU0</accession>
<reference evidence="1" key="1">
    <citation type="submission" date="2018-02" db="EMBL/GenBank/DDBJ databases">
        <title>Rhizophora mucronata_Transcriptome.</title>
        <authorList>
            <person name="Meera S.P."/>
            <person name="Sreeshan A."/>
            <person name="Augustine A."/>
        </authorList>
    </citation>
    <scope>NUCLEOTIDE SEQUENCE</scope>
    <source>
        <tissue evidence="1">Leaf</tissue>
    </source>
</reference>
<name>A0A2P2QXU0_RHIMU</name>